<keyword evidence="6" id="KW-0862">Zinc</keyword>
<dbReference type="InterPro" id="IPR012164">
    <property type="entry name" value="Rpa12/Rpb9/Rpc10/TFS"/>
</dbReference>
<dbReference type="GO" id="GO:0003676">
    <property type="term" value="F:nucleic acid binding"/>
    <property type="evidence" value="ECO:0007669"/>
    <property type="project" value="InterPro"/>
</dbReference>
<dbReference type="GO" id="GO:0006363">
    <property type="term" value="P:termination of RNA polymerase I transcription"/>
    <property type="evidence" value="ECO:0007669"/>
    <property type="project" value="TreeGrafter"/>
</dbReference>
<keyword evidence="3" id="KW-0804">Transcription</keyword>
<dbReference type="Ensembl" id="ENSTGUT00000020781.1">
    <property type="protein sequence ID" value="ENSTGUP00000036861.1"/>
    <property type="gene ID" value="ENSTGUG00000019906.1"/>
</dbReference>
<keyword evidence="3" id="KW-0240">DNA-directed RNA polymerase</keyword>
<keyword evidence="5 10" id="KW-0863">Zinc-finger</keyword>
<evidence type="ECO:0000256" key="3">
    <source>
        <dbReference type="ARBA" id="ARBA00022478"/>
    </source>
</evidence>
<evidence type="ECO:0000256" key="4">
    <source>
        <dbReference type="ARBA" id="ARBA00022723"/>
    </source>
</evidence>
<dbReference type="GO" id="GO:0005736">
    <property type="term" value="C:RNA polymerase I complex"/>
    <property type="evidence" value="ECO:0007669"/>
    <property type="project" value="Ensembl"/>
</dbReference>
<dbReference type="PROSITE" id="PS00466">
    <property type="entry name" value="ZF_TFIIS_1"/>
    <property type="match status" value="1"/>
</dbReference>
<evidence type="ECO:0000256" key="7">
    <source>
        <dbReference type="ARBA" id="ARBA00023242"/>
    </source>
</evidence>
<evidence type="ECO:0000256" key="9">
    <source>
        <dbReference type="ARBA" id="ARBA00044497"/>
    </source>
</evidence>
<dbReference type="InterPro" id="IPR034004">
    <property type="entry name" value="Zn_ribbon_RPA12_C"/>
</dbReference>
<dbReference type="InParanoid" id="A0A674HRC8"/>
<evidence type="ECO:0000313" key="13">
    <source>
        <dbReference type="Proteomes" id="UP000007754"/>
    </source>
</evidence>
<protein>
    <recommendedName>
        <fullName evidence="2">DNA-directed RNA polymerase I subunit RPA12</fullName>
    </recommendedName>
    <alternativeName>
        <fullName evidence="8">DNA-directed RNA polymerase I subunit H</fullName>
    </alternativeName>
</protein>
<keyword evidence="7" id="KW-0539">Nucleus</keyword>
<sequence>VFFPFSPVFFPISPFFPPDLGSVPVRSSLSFAAAEWGRGSVDRSCPRCAHQGMWFHTRQMRSADEGQTVFYTCPRCRFQEKEDS</sequence>
<keyword evidence="13" id="KW-1185">Reference proteome</keyword>
<proteinExistence type="predicted"/>
<reference evidence="12" key="1">
    <citation type="submission" date="2025-08" db="UniProtKB">
        <authorList>
            <consortium name="Ensembl"/>
        </authorList>
    </citation>
    <scope>IDENTIFICATION</scope>
</reference>
<evidence type="ECO:0000256" key="2">
    <source>
        <dbReference type="ARBA" id="ARBA00018784"/>
    </source>
</evidence>
<name>A0A674HRC8_TAEGU</name>
<evidence type="ECO:0000256" key="8">
    <source>
        <dbReference type="ARBA" id="ARBA00031781"/>
    </source>
</evidence>
<organism evidence="12 13">
    <name type="scientific">Taeniopygia guttata</name>
    <name type="common">Zebra finch</name>
    <name type="synonym">Poephila guttata</name>
    <dbReference type="NCBI Taxonomy" id="59729"/>
    <lineage>
        <taxon>Eukaryota</taxon>
        <taxon>Metazoa</taxon>
        <taxon>Chordata</taxon>
        <taxon>Craniata</taxon>
        <taxon>Vertebrata</taxon>
        <taxon>Euteleostomi</taxon>
        <taxon>Archelosauria</taxon>
        <taxon>Archosauria</taxon>
        <taxon>Dinosauria</taxon>
        <taxon>Saurischia</taxon>
        <taxon>Theropoda</taxon>
        <taxon>Coelurosauria</taxon>
        <taxon>Aves</taxon>
        <taxon>Neognathae</taxon>
        <taxon>Neoaves</taxon>
        <taxon>Telluraves</taxon>
        <taxon>Australaves</taxon>
        <taxon>Passeriformes</taxon>
        <taxon>Passeroidea</taxon>
        <taxon>Estrildidae</taxon>
        <taxon>Estrildinae</taxon>
        <taxon>Taeniopygia</taxon>
    </lineage>
</organism>
<comment type="subcellular location">
    <subcellularLocation>
        <location evidence="1">Nucleus</location>
        <location evidence="1">Nucleolus</location>
    </subcellularLocation>
</comment>
<dbReference type="GO" id="GO:0008270">
    <property type="term" value="F:zinc ion binding"/>
    <property type="evidence" value="ECO:0007669"/>
    <property type="project" value="UniProtKB-KW"/>
</dbReference>
<dbReference type="Proteomes" id="UP000007754">
    <property type="component" value="Unplaced"/>
</dbReference>
<dbReference type="SUPFAM" id="SSF57783">
    <property type="entry name" value="Zinc beta-ribbon"/>
    <property type="match status" value="1"/>
</dbReference>
<evidence type="ECO:0000256" key="10">
    <source>
        <dbReference type="PROSITE-ProRule" id="PRU00472"/>
    </source>
</evidence>
<feature type="domain" description="TFIIS-type" evidence="11">
    <location>
        <begin position="41"/>
        <end position="81"/>
    </location>
</feature>
<dbReference type="Gene3D" id="2.20.25.10">
    <property type="match status" value="1"/>
</dbReference>
<evidence type="ECO:0000313" key="12">
    <source>
        <dbReference type="Ensembl" id="ENSTGUP00000036861.1"/>
    </source>
</evidence>
<accession>A0A674HRC8</accession>
<reference evidence="12" key="2">
    <citation type="submission" date="2025-09" db="UniProtKB">
        <authorList>
            <consortium name="Ensembl"/>
        </authorList>
    </citation>
    <scope>IDENTIFICATION</scope>
</reference>
<dbReference type="InterPro" id="IPR001222">
    <property type="entry name" value="Znf_TFIIS"/>
</dbReference>
<evidence type="ECO:0000256" key="1">
    <source>
        <dbReference type="ARBA" id="ARBA00004604"/>
    </source>
</evidence>
<dbReference type="PANTHER" id="PTHR11239">
    <property type="entry name" value="DNA-DIRECTED RNA POLYMERASE"/>
    <property type="match status" value="1"/>
</dbReference>
<evidence type="ECO:0000256" key="6">
    <source>
        <dbReference type="ARBA" id="ARBA00022833"/>
    </source>
</evidence>
<dbReference type="CDD" id="cd10507">
    <property type="entry name" value="Zn-ribbon_RPA12"/>
    <property type="match status" value="1"/>
</dbReference>
<keyword evidence="4" id="KW-0479">Metal-binding</keyword>
<evidence type="ECO:0000259" key="11">
    <source>
        <dbReference type="PROSITE" id="PS51133"/>
    </source>
</evidence>
<dbReference type="SMART" id="SM00440">
    <property type="entry name" value="ZnF_C2C2"/>
    <property type="match status" value="1"/>
</dbReference>
<evidence type="ECO:0000256" key="5">
    <source>
        <dbReference type="ARBA" id="ARBA00022771"/>
    </source>
</evidence>
<dbReference type="GeneTree" id="ENSGT00390000008126"/>
<comment type="function">
    <text evidence="9">Core component of RNA polymerase I (Pol I), a DNA-dependent RNA polymerase which synthesizes ribosomal RNA precursors using the four ribonucleoside triphosphates as substrates. Can mediate Pol I proofreading of the nascent RNA transcript. Anchors into the Pol I active site to monitor transcription fidelity and cleave mis-incorporated 5'-ribonucleotides.</text>
</comment>
<dbReference type="PANTHER" id="PTHR11239:SF14">
    <property type="entry name" value="DNA-DIRECTED RNA POLYMERASE I SUBUNIT RPA12"/>
    <property type="match status" value="1"/>
</dbReference>
<dbReference type="Pfam" id="PF01096">
    <property type="entry name" value="Zn_ribbon_TFIIS"/>
    <property type="match status" value="1"/>
</dbReference>
<dbReference type="AlphaFoldDB" id="A0A674HRC8"/>
<dbReference type="PROSITE" id="PS51133">
    <property type="entry name" value="ZF_TFIIS_2"/>
    <property type="match status" value="1"/>
</dbReference>
<dbReference type="GO" id="GO:0003899">
    <property type="term" value="F:DNA-directed RNA polymerase activity"/>
    <property type="evidence" value="ECO:0007669"/>
    <property type="project" value="InterPro"/>
</dbReference>